<dbReference type="Proteomes" id="UP001308005">
    <property type="component" value="Unassembled WGS sequence"/>
</dbReference>
<evidence type="ECO:0000256" key="1">
    <source>
        <dbReference type="SAM" id="MobiDB-lite"/>
    </source>
</evidence>
<name>A0ABU6D2L1_9GAMM</name>
<gene>
    <name evidence="2" type="ORF">VSS37_20255</name>
</gene>
<feature type="region of interest" description="Disordered" evidence="1">
    <location>
        <begin position="43"/>
        <end position="65"/>
    </location>
</feature>
<dbReference type="RefSeq" id="WP_324698150.1">
    <property type="nucleotide sequence ID" value="NZ_JAYMYJ010000152.1"/>
</dbReference>
<organism evidence="2 3">
    <name type="scientific">Candidatus Thiothrix phosphatis</name>
    <dbReference type="NCBI Taxonomy" id="3112415"/>
    <lineage>
        <taxon>Bacteria</taxon>
        <taxon>Pseudomonadati</taxon>
        <taxon>Pseudomonadota</taxon>
        <taxon>Gammaproteobacteria</taxon>
        <taxon>Thiotrichales</taxon>
        <taxon>Thiotrichaceae</taxon>
        <taxon>Thiothrix</taxon>
    </lineage>
</organism>
<accession>A0ABU6D2L1</accession>
<keyword evidence="3" id="KW-1185">Reference proteome</keyword>
<sequence length="65" mass="7383">MRQLPKTLKTILNALAMQYETDYLSDEGKQANLQRVLNQIEQEKKQKPCDTAPLSVPPNAILNTK</sequence>
<reference evidence="3" key="1">
    <citation type="submission" date="2023-07" db="EMBL/GenBank/DDBJ databases">
        <title>The carbon used by Thiothrix.</title>
        <authorList>
            <person name="Chen L."/>
        </authorList>
    </citation>
    <scope>NUCLEOTIDE SEQUENCE [LARGE SCALE GENOMIC DNA]</scope>
</reference>
<comment type="caution">
    <text evidence="2">The sequence shown here is derived from an EMBL/GenBank/DDBJ whole genome shotgun (WGS) entry which is preliminary data.</text>
</comment>
<evidence type="ECO:0000313" key="3">
    <source>
        <dbReference type="Proteomes" id="UP001308005"/>
    </source>
</evidence>
<dbReference type="EMBL" id="JAYMYJ010000152">
    <property type="protein sequence ID" value="MEB4593321.1"/>
    <property type="molecule type" value="Genomic_DNA"/>
</dbReference>
<evidence type="ECO:0000313" key="2">
    <source>
        <dbReference type="EMBL" id="MEB4593321.1"/>
    </source>
</evidence>
<proteinExistence type="predicted"/>
<protein>
    <submittedName>
        <fullName evidence="2">Uncharacterized protein</fullName>
    </submittedName>
</protein>